<organism evidence="1 2">
    <name type="scientific">Dreissena polymorpha</name>
    <name type="common">Zebra mussel</name>
    <name type="synonym">Mytilus polymorpha</name>
    <dbReference type="NCBI Taxonomy" id="45954"/>
    <lineage>
        <taxon>Eukaryota</taxon>
        <taxon>Metazoa</taxon>
        <taxon>Spiralia</taxon>
        <taxon>Lophotrochozoa</taxon>
        <taxon>Mollusca</taxon>
        <taxon>Bivalvia</taxon>
        <taxon>Autobranchia</taxon>
        <taxon>Heteroconchia</taxon>
        <taxon>Euheterodonta</taxon>
        <taxon>Imparidentia</taxon>
        <taxon>Neoheterodontei</taxon>
        <taxon>Myida</taxon>
        <taxon>Dreissenoidea</taxon>
        <taxon>Dreissenidae</taxon>
        <taxon>Dreissena</taxon>
    </lineage>
</organism>
<reference evidence="1" key="2">
    <citation type="submission" date="2020-11" db="EMBL/GenBank/DDBJ databases">
        <authorList>
            <person name="McCartney M.A."/>
            <person name="Auch B."/>
            <person name="Kono T."/>
            <person name="Mallez S."/>
            <person name="Becker A."/>
            <person name="Gohl D.M."/>
            <person name="Silverstein K.A.T."/>
            <person name="Koren S."/>
            <person name="Bechman K.B."/>
            <person name="Herman A."/>
            <person name="Abrahante J.E."/>
            <person name="Garbe J."/>
        </authorList>
    </citation>
    <scope>NUCLEOTIDE SEQUENCE</scope>
    <source>
        <strain evidence="1">Duluth1</strain>
        <tissue evidence="1">Whole animal</tissue>
    </source>
</reference>
<dbReference type="Proteomes" id="UP000828390">
    <property type="component" value="Unassembled WGS sequence"/>
</dbReference>
<proteinExistence type="predicted"/>
<reference evidence="1" key="1">
    <citation type="journal article" date="2019" name="bioRxiv">
        <title>The Genome of the Zebra Mussel, Dreissena polymorpha: A Resource for Invasive Species Research.</title>
        <authorList>
            <person name="McCartney M.A."/>
            <person name="Auch B."/>
            <person name="Kono T."/>
            <person name="Mallez S."/>
            <person name="Zhang Y."/>
            <person name="Obille A."/>
            <person name="Becker A."/>
            <person name="Abrahante J.E."/>
            <person name="Garbe J."/>
            <person name="Badalamenti J.P."/>
            <person name="Herman A."/>
            <person name="Mangelson H."/>
            <person name="Liachko I."/>
            <person name="Sullivan S."/>
            <person name="Sone E.D."/>
            <person name="Koren S."/>
            <person name="Silverstein K.A.T."/>
            <person name="Beckman K.B."/>
            <person name="Gohl D.M."/>
        </authorList>
    </citation>
    <scope>NUCLEOTIDE SEQUENCE</scope>
    <source>
        <strain evidence="1">Duluth1</strain>
        <tissue evidence="1">Whole animal</tissue>
    </source>
</reference>
<protein>
    <submittedName>
        <fullName evidence="1">Uncharacterized protein</fullName>
    </submittedName>
</protein>
<sequence>MGNRYSATNGKQYTEKCGTGIVRQLGHSAFTNASTGETHQLEMGTILTMPGNQNSEKGYLHSEKCRLYQQEVPAIIGKGIVRNGNSVNLVSMVLPGSGQGYNP</sequence>
<evidence type="ECO:0000313" key="1">
    <source>
        <dbReference type="EMBL" id="KAH3750503.1"/>
    </source>
</evidence>
<accession>A0A9D4I7Y3</accession>
<name>A0A9D4I7Y3_DREPO</name>
<dbReference type="AlphaFoldDB" id="A0A9D4I7Y3"/>
<gene>
    <name evidence="1" type="ORF">DPMN_185029</name>
</gene>
<comment type="caution">
    <text evidence="1">The sequence shown here is derived from an EMBL/GenBank/DDBJ whole genome shotgun (WGS) entry which is preliminary data.</text>
</comment>
<keyword evidence="2" id="KW-1185">Reference proteome</keyword>
<dbReference type="EMBL" id="JAIWYP010000010">
    <property type="protein sequence ID" value="KAH3750503.1"/>
    <property type="molecule type" value="Genomic_DNA"/>
</dbReference>
<evidence type="ECO:0000313" key="2">
    <source>
        <dbReference type="Proteomes" id="UP000828390"/>
    </source>
</evidence>